<evidence type="ECO:0000313" key="2">
    <source>
        <dbReference type="EMBL" id="GEB31808.1"/>
    </source>
</evidence>
<dbReference type="GeneID" id="87614173"/>
<evidence type="ECO:0000313" key="3">
    <source>
        <dbReference type="Proteomes" id="UP000316882"/>
    </source>
</evidence>
<dbReference type="Gene3D" id="3.40.50.720">
    <property type="entry name" value="NAD(P)-binding Rossmann-like Domain"/>
    <property type="match status" value="1"/>
</dbReference>
<feature type="compositionally biased region" description="Polar residues" evidence="1">
    <location>
        <begin position="48"/>
        <end position="59"/>
    </location>
</feature>
<reference evidence="2 3" key="1">
    <citation type="submission" date="2019-06" db="EMBL/GenBank/DDBJ databases">
        <title>Whole genome shotgun sequence of Brevibacillus parabrevis NBRC 12334.</title>
        <authorList>
            <person name="Hosoyama A."/>
            <person name="Uohara A."/>
            <person name="Ohji S."/>
            <person name="Ichikawa N."/>
        </authorList>
    </citation>
    <scope>NUCLEOTIDE SEQUENCE [LARGE SCALE GENOMIC DNA]</scope>
    <source>
        <strain evidence="2 3">NBRC 12334</strain>
    </source>
</reference>
<evidence type="ECO:0000256" key="1">
    <source>
        <dbReference type="SAM" id="MobiDB-lite"/>
    </source>
</evidence>
<gene>
    <name evidence="2" type="ORF">BPA01_13880</name>
</gene>
<dbReference type="AlphaFoldDB" id="A0A4Y3PKM2"/>
<accession>A0A4Y3PKM2</accession>
<dbReference type="SUPFAM" id="SSF51735">
    <property type="entry name" value="NAD(P)-binding Rossmann-fold domains"/>
    <property type="match status" value="1"/>
</dbReference>
<dbReference type="RefSeq" id="WP_233454075.1">
    <property type="nucleotide sequence ID" value="NZ_BJMH01000005.1"/>
</dbReference>
<dbReference type="EMBL" id="BJMH01000005">
    <property type="protein sequence ID" value="GEB31808.1"/>
    <property type="molecule type" value="Genomic_DNA"/>
</dbReference>
<dbReference type="Proteomes" id="UP000316882">
    <property type="component" value="Unassembled WGS sequence"/>
</dbReference>
<organism evidence="2 3">
    <name type="scientific">Brevibacillus parabrevis</name>
    <dbReference type="NCBI Taxonomy" id="54914"/>
    <lineage>
        <taxon>Bacteria</taxon>
        <taxon>Bacillati</taxon>
        <taxon>Bacillota</taxon>
        <taxon>Bacilli</taxon>
        <taxon>Bacillales</taxon>
        <taxon>Paenibacillaceae</taxon>
        <taxon>Brevibacillus</taxon>
    </lineage>
</organism>
<protein>
    <submittedName>
        <fullName evidence="2">Uncharacterized protein</fullName>
    </submittedName>
</protein>
<sequence length="59" mass="6292">MAQEALVIGASGMLTEVARWLAKEGYRVTVVGRERQKLARVRDGSGNPAKSSTGDCRTG</sequence>
<name>A0A4Y3PKM2_BREPA</name>
<proteinExistence type="predicted"/>
<comment type="caution">
    <text evidence="2">The sequence shown here is derived from an EMBL/GenBank/DDBJ whole genome shotgun (WGS) entry which is preliminary data.</text>
</comment>
<keyword evidence="3" id="KW-1185">Reference proteome</keyword>
<dbReference type="InterPro" id="IPR036291">
    <property type="entry name" value="NAD(P)-bd_dom_sf"/>
</dbReference>
<feature type="region of interest" description="Disordered" evidence="1">
    <location>
        <begin position="39"/>
        <end position="59"/>
    </location>
</feature>
<dbReference type="STRING" id="54914.AV540_21460"/>